<sequence length="224" mass="25204">MMWSSLKVWGTLFGGPSQNIQDVLGTFRGPYFIWKCDVPKTLSECPRFVISPRGIEPDHAKVKAVTEWPVPDSHKALQQFLGFANFYRRFIQGSGQVAALLTALTSTKIAFRWNPQAQVAFDNLKSRFVSAPVLCFPDPKRQFIVEVDASAVGVGAVLSQRSELDGKVHPCAAFSPRLSPAERNYDISNRELLAVRLALGEWRHWLEGSAQPFLVWTDHKNLEY</sequence>
<dbReference type="InterPro" id="IPR041577">
    <property type="entry name" value="RT_RNaseH_2"/>
</dbReference>
<evidence type="ECO:0000259" key="1">
    <source>
        <dbReference type="Pfam" id="PF17919"/>
    </source>
</evidence>
<feature type="domain" description="Reverse transcriptase/retrotransposon-derived protein RNase H-like" evidence="1">
    <location>
        <begin position="113"/>
        <end position="213"/>
    </location>
</feature>
<dbReference type="PANTHER" id="PTHR34072">
    <property type="entry name" value="ENZYMATIC POLYPROTEIN-RELATED"/>
    <property type="match status" value="1"/>
</dbReference>
<dbReference type="InterPro" id="IPR043128">
    <property type="entry name" value="Rev_trsase/Diguanyl_cyclase"/>
</dbReference>
<comment type="caution">
    <text evidence="2">The sequence shown here is derived from an EMBL/GenBank/DDBJ whole genome shotgun (WGS) entry which is preliminary data.</text>
</comment>
<proteinExistence type="predicted"/>
<dbReference type="FunFam" id="3.30.70.270:FF:000020">
    <property type="entry name" value="Transposon Tf2-6 polyprotein-like Protein"/>
    <property type="match status" value="1"/>
</dbReference>
<organism evidence="2 3">
    <name type="scientific">Cirrhinus mrigala</name>
    <name type="common">Mrigala</name>
    <dbReference type="NCBI Taxonomy" id="683832"/>
    <lineage>
        <taxon>Eukaryota</taxon>
        <taxon>Metazoa</taxon>
        <taxon>Chordata</taxon>
        <taxon>Craniata</taxon>
        <taxon>Vertebrata</taxon>
        <taxon>Euteleostomi</taxon>
        <taxon>Actinopterygii</taxon>
        <taxon>Neopterygii</taxon>
        <taxon>Teleostei</taxon>
        <taxon>Ostariophysi</taxon>
        <taxon>Cypriniformes</taxon>
        <taxon>Cyprinidae</taxon>
        <taxon>Labeoninae</taxon>
        <taxon>Labeonini</taxon>
        <taxon>Cirrhinus</taxon>
    </lineage>
</organism>
<dbReference type="Pfam" id="PF17919">
    <property type="entry name" value="RT_RNaseH_2"/>
    <property type="match status" value="1"/>
</dbReference>
<dbReference type="EMBL" id="JAMKFB020000016">
    <property type="protein sequence ID" value="KAL0172977.1"/>
    <property type="molecule type" value="Genomic_DNA"/>
</dbReference>
<dbReference type="CDD" id="cd09274">
    <property type="entry name" value="RNase_HI_RT_Ty3"/>
    <property type="match status" value="1"/>
</dbReference>
<reference evidence="2 3" key="1">
    <citation type="submission" date="2024-05" db="EMBL/GenBank/DDBJ databases">
        <title>Genome sequencing and assembly of Indian major carp, Cirrhinus mrigala (Hamilton, 1822).</title>
        <authorList>
            <person name="Mohindra V."/>
            <person name="Chowdhury L.M."/>
            <person name="Lal K."/>
            <person name="Jena J.K."/>
        </authorList>
    </citation>
    <scope>NUCLEOTIDE SEQUENCE [LARGE SCALE GENOMIC DNA]</scope>
    <source>
        <strain evidence="2">CM1030</strain>
        <tissue evidence="2">Blood</tissue>
    </source>
</reference>
<evidence type="ECO:0000313" key="3">
    <source>
        <dbReference type="Proteomes" id="UP001529510"/>
    </source>
</evidence>
<evidence type="ECO:0000313" key="2">
    <source>
        <dbReference type="EMBL" id="KAL0172977.1"/>
    </source>
</evidence>
<protein>
    <recommendedName>
        <fullName evidence="1">Reverse transcriptase/retrotransposon-derived protein RNase H-like domain-containing protein</fullName>
    </recommendedName>
</protein>
<dbReference type="AlphaFoldDB" id="A0ABD0PGN7"/>
<dbReference type="InterPro" id="IPR043502">
    <property type="entry name" value="DNA/RNA_pol_sf"/>
</dbReference>
<gene>
    <name evidence="2" type="ORF">M9458_033288</name>
</gene>
<accession>A0ABD0PGN7</accession>
<feature type="non-terminal residue" evidence="2">
    <location>
        <position position="224"/>
    </location>
</feature>
<dbReference type="SUPFAM" id="SSF56672">
    <property type="entry name" value="DNA/RNA polymerases"/>
    <property type="match status" value="1"/>
</dbReference>
<keyword evidence="3" id="KW-1185">Reference proteome</keyword>
<name>A0ABD0PGN7_CIRMR</name>
<dbReference type="Proteomes" id="UP001529510">
    <property type="component" value="Unassembled WGS sequence"/>
</dbReference>
<dbReference type="PANTHER" id="PTHR34072:SF42">
    <property type="entry name" value="INTEGRASE CATALYTIC DOMAIN-CONTAINING PROTEIN"/>
    <property type="match status" value="1"/>
</dbReference>
<dbReference type="Gene3D" id="3.30.70.270">
    <property type="match status" value="1"/>
</dbReference>